<protein>
    <submittedName>
        <fullName evidence="9">Chondroitin proteoglycan 2</fullName>
    </submittedName>
</protein>
<feature type="region of interest" description="Disordered" evidence="6">
    <location>
        <begin position="213"/>
        <end position="240"/>
    </location>
</feature>
<evidence type="ECO:0000256" key="4">
    <source>
        <dbReference type="ARBA" id="ARBA00023157"/>
    </source>
</evidence>
<evidence type="ECO:0000256" key="2">
    <source>
        <dbReference type="ARBA" id="ARBA00022729"/>
    </source>
</evidence>
<dbReference type="PROSITE" id="PS50940">
    <property type="entry name" value="CHIT_BIND_II"/>
    <property type="match status" value="3"/>
</dbReference>
<evidence type="ECO:0000256" key="7">
    <source>
        <dbReference type="SAM" id="SignalP"/>
    </source>
</evidence>
<keyword evidence="4" id="KW-1015">Disulfide bond</keyword>
<dbReference type="PANTHER" id="PTHR23301:SF108">
    <property type="entry name" value="OBSTRACTOR D"/>
    <property type="match status" value="1"/>
</dbReference>
<evidence type="ECO:0000256" key="1">
    <source>
        <dbReference type="ARBA" id="ARBA00022669"/>
    </source>
</evidence>
<keyword evidence="11" id="KW-1185">Reference proteome</keyword>
<dbReference type="GO" id="GO:0008061">
    <property type="term" value="F:chitin binding"/>
    <property type="evidence" value="ECO:0007669"/>
    <property type="project" value="UniProtKB-KW"/>
</dbReference>
<organism evidence="9">
    <name type="scientific">Sarcoptes scabiei</name>
    <name type="common">Itch mite</name>
    <name type="synonym">Acarus scabiei</name>
    <dbReference type="NCBI Taxonomy" id="52283"/>
    <lineage>
        <taxon>Eukaryota</taxon>
        <taxon>Metazoa</taxon>
        <taxon>Ecdysozoa</taxon>
        <taxon>Arthropoda</taxon>
        <taxon>Chelicerata</taxon>
        <taxon>Arachnida</taxon>
        <taxon>Acari</taxon>
        <taxon>Acariformes</taxon>
        <taxon>Sarcoptiformes</taxon>
        <taxon>Astigmata</taxon>
        <taxon>Psoroptidia</taxon>
        <taxon>Sarcoptoidea</taxon>
        <taxon>Sarcoptidae</taxon>
        <taxon>Sarcoptinae</taxon>
        <taxon>Sarcoptes</taxon>
    </lineage>
</organism>
<dbReference type="AlphaFoldDB" id="A0A834RBD6"/>
<dbReference type="Gene3D" id="2.170.140.10">
    <property type="entry name" value="Chitin binding domain"/>
    <property type="match status" value="3"/>
</dbReference>
<evidence type="ECO:0000256" key="3">
    <source>
        <dbReference type="ARBA" id="ARBA00022737"/>
    </source>
</evidence>
<keyword evidence="2 7" id="KW-0732">Signal</keyword>
<dbReference type="InterPro" id="IPR002557">
    <property type="entry name" value="Chitin-bd_dom"/>
</dbReference>
<sequence length="240" mass="26850">MILKIFFTVLSALLFFCFYAQSIFGQETKCSNGKARLIPHEQYCDFYYRCQSDGQAILEKCPNGLAFAGYQQGLIDHCAYPYMVGCPDGVRTMGQAPQQSDNCPWSYGVFAHETSCTRYWQCWNGTATLQQCPHSLLYNEQLHSCDWPQNVSDCQKHPICTDKPNGAVPIENSCEKYWLCVGGYPRLQRCPAGLAFNLELGKCDLDYTVPGCEPPPQPPIEGDDLEEPIGGNNGKNSRGQ</sequence>
<gene>
    <name evidence="9" type="ORF">SSS_3319</name>
</gene>
<evidence type="ECO:0000313" key="10">
    <source>
        <dbReference type="EnsemblMetazoa" id="KAF7493637.1"/>
    </source>
</evidence>
<dbReference type="EnsemblMetazoa" id="SSS_3319s_mrna">
    <property type="protein sequence ID" value="KAF7493637.1"/>
    <property type="gene ID" value="SSS_3319"/>
</dbReference>
<keyword evidence="1" id="KW-0147">Chitin-binding</keyword>
<dbReference type="GO" id="GO:0005576">
    <property type="term" value="C:extracellular region"/>
    <property type="evidence" value="ECO:0007669"/>
    <property type="project" value="InterPro"/>
</dbReference>
<evidence type="ECO:0000313" key="9">
    <source>
        <dbReference type="EMBL" id="KAF7493637.1"/>
    </source>
</evidence>
<dbReference type="InterPro" id="IPR036508">
    <property type="entry name" value="Chitin-bd_dom_sf"/>
</dbReference>
<keyword evidence="5" id="KW-0325">Glycoprotein</keyword>
<evidence type="ECO:0000256" key="6">
    <source>
        <dbReference type="SAM" id="MobiDB-lite"/>
    </source>
</evidence>
<feature type="domain" description="Chitin-binding type-2" evidence="8">
    <location>
        <begin position="27"/>
        <end position="88"/>
    </location>
</feature>
<proteinExistence type="predicted"/>
<evidence type="ECO:0000313" key="11">
    <source>
        <dbReference type="Proteomes" id="UP000070412"/>
    </source>
</evidence>
<dbReference type="InterPro" id="IPR051940">
    <property type="entry name" value="Chitin_bind-dev_reg"/>
</dbReference>
<dbReference type="SUPFAM" id="SSF57625">
    <property type="entry name" value="Invertebrate chitin-binding proteins"/>
    <property type="match status" value="3"/>
</dbReference>
<reference evidence="11" key="1">
    <citation type="journal article" date="2020" name="PLoS Negl. Trop. Dis.">
        <title>High-quality nuclear genome for Sarcoptes scabiei-A critical resource for a neglected parasite.</title>
        <authorList>
            <person name="Korhonen P.K."/>
            <person name="Gasser R.B."/>
            <person name="Ma G."/>
            <person name="Wang T."/>
            <person name="Stroehlein A.J."/>
            <person name="Young N.D."/>
            <person name="Ang C.S."/>
            <person name="Fernando D.D."/>
            <person name="Lu H.C."/>
            <person name="Taylor S."/>
            <person name="Reynolds S.L."/>
            <person name="Mofiz E."/>
            <person name="Najaraj S.H."/>
            <person name="Gowda H."/>
            <person name="Madugundu A."/>
            <person name="Renuse S."/>
            <person name="Holt D."/>
            <person name="Pandey A."/>
            <person name="Papenfuss A.T."/>
            <person name="Fischer K."/>
        </authorList>
    </citation>
    <scope>NUCLEOTIDE SEQUENCE [LARGE SCALE GENOMIC DNA]</scope>
</reference>
<dbReference type="EMBL" id="WVUK01000055">
    <property type="protein sequence ID" value="KAF7493637.1"/>
    <property type="molecule type" value="Genomic_DNA"/>
</dbReference>
<feature type="signal peptide" evidence="7">
    <location>
        <begin position="1"/>
        <end position="25"/>
    </location>
</feature>
<accession>A0A834RBD6</accession>
<feature type="chain" id="PRO_5038259303" evidence="7">
    <location>
        <begin position="26"/>
        <end position="240"/>
    </location>
</feature>
<dbReference type="Pfam" id="PF01607">
    <property type="entry name" value="CBM_14"/>
    <property type="match status" value="3"/>
</dbReference>
<reference evidence="9" key="2">
    <citation type="submission" date="2020-01" db="EMBL/GenBank/DDBJ databases">
        <authorList>
            <person name="Korhonen P.K.K."/>
            <person name="Guangxu M.G."/>
            <person name="Wang T.W."/>
            <person name="Stroehlein A.J.S."/>
            <person name="Young N.D."/>
            <person name="Ang C.-S.A."/>
            <person name="Fernando D.W.F."/>
            <person name="Lu H.L."/>
            <person name="Taylor S.T."/>
            <person name="Ehtesham M.E.M."/>
            <person name="Najaraj S.H.N."/>
            <person name="Harsha G.H.G."/>
            <person name="Madugundu A.M."/>
            <person name="Renuse S.R."/>
            <person name="Holt D.H."/>
            <person name="Pandey A.P."/>
            <person name="Papenfuss A.P."/>
            <person name="Gasser R.B.G."/>
            <person name="Fischer K.F."/>
        </authorList>
    </citation>
    <scope>NUCLEOTIDE SEQUENCE</scope>
    <source>
        <strain evidence="9">SSS_KF_BRIS2020</strain>
    </source>
</reference>
<dbReference type="Proteomes" id="UP000070412">
    <property type="component" value="Unassembled WGS sequence"/>
</dbReference>
<dbReference type="PANTHER" id="PTHR23301">
    <property type="entry name" value="CHITIN BINDING PERITROPHIN-A"/>
    <property type="match status" value="1"/>
</dbReference>
<name>A0A834RBD6_SARSC</name>
<keyword evidence="3" id="KW-0677">Repeat</keyword>
<dbReference type="SMART" id="SM00494">
    <property type="entry name" value="ChtBD2"/>
    <property type="match status" value="3"/>
</dbReference>
<dbReference type="OrthoDB" id="6059830at2759"/>
<feature type="domain" description="Chitin-binding type-2" evidence="8">
    <location>
        <begin position="157"/>
        <end position="214"/>
    </location>
</feature>
<evidence type="ECO:0000259" key="8">
    <source>
        <dbReference type="PROSITE" id="PS50940"/>
    </source>
</evidence>
<feature type="domain" description="Chitin-binding type-2" evidence="8">
    <location>
        <begin position="100"/>
        <end position="156"/>
    </location>
</feature>
<evidence type="ECO:0000256" key="5">
    <source>
        <dbReference type="ARBA" id="ARBA00023180"/>
    </source>
</evidence>
<reference evidence="10" key="3">
    <citation type="submission" date="2022-06" db="UniProtKB">
        <authorList>
            <consortium name="EnsemblMetazoa"/>
        </authorList>
    </citation>
    <scope>IDENTIFICATION</scope>
</reference>